<comment type="catalytic activity">
    <reaction evidence="1">
        <text>chorismate = isochorismate</text>
        <dbReference type="Rhea" id="RHEA:18985"/>
        <dbReference type="ChEBI" id="CHEBI:29748"/>
        <dbReference type="ChEBI" id="CHEBI:29780"/>
        <dbReference type="EC" id="5.4.4.2"/>
    </reaction>
</comment>
<feature type="domain" description="Chorismate-utilising enzyme C-terminal" evidence="6">
    <location>
        <begin position="125"/>
        <end position="380"/>
    </location>
</feature>
<dbReference type="InterPro" id="IPR004561">
    <property type="entry name" value="IsoChor_synthase"/>
</dbReference>
<keyword evidence="4 7" id="KW-0413">Isomerase</keyword>
<evidence type="ECO:0000256" key="2">
    <source>
        <dbReference type="ARBA" id="ARBA00005297"/>
    </source>
</evidence>
<keyword evidence="8" id="KW-1185">Reference proteome</keyword>
<evidence type="ECO:0000259" key="6">
    <source>
        <dbReference type="Pfam" id="PF00425"/>
    </source>
</evidence>
<comment type="caution">
    <text evidence="7">The sequence shown here is derived from an EMBL/GenBank/DDBJ whole genome shotgun (WGS) entry which is preliminary data.</text>
</comment>
<dbReference type="InterPro" id="IPR005801">
    <property type="entry name" value="ADC_synthase"/>
</dbReference>
<evidence type="ECO:0000256" key="4">
    <source>
        <dbReference type="ARBA" id="ARBA00023235"/>
    </source>
</evidence>
<comment type="similarity">
    <text evidence="2">Belongs to the isochorismate synthase family.</text>
</comment>
<dbReference type="NCBIfam" id="TIGR00543">
    <property type="entry name" value="isochor_syn"/>
    <property type="match status" value="1"/>
</dbReference>
<sequence length="399" mass="43130">MTDIAAETISPHEAGCAPTASFLFTSPHRSIRAFGVNEKIRLSASGAAHADSFLQTAVRDAIERASLLGQENPIVVGAIPFDVRQPSNLFVPKRYDVISRDSLVPEERDCFCAPKVVAIRSIPEKEGFKDAVMRAIECFRAGKMSKAVLSRILEIELAERVDATAILNALLKQNPNGYHFQAPLHDGAILLGASPELLIRKDGDSIRSNPLAGSAKRVADPQQDDFTSRKLLESSKDNFEHKLVVEEIHEALRPVCKRLTTPNAPALMNTATMWHLSTMITGELANDDTSALQLACRLHPTPAVCGYPTPESRSLIDNLEPFDRGLFSGIVGWCDAKGDGEWAIAIRCGTVNDRTIRLFAGAGIVEASDPDAEWAETGAKLGTMLRAFGIDAGACASCL</sequence>
<dbReference type="GO" id="GO:0008909">
    <property type="term" value="F:isochorismate synthase activity"/>
    <property type="evidence" value="ECO:0007669"/>
    <property type="project" value="UniProtKB-EC"/>
</dbReference>
<dbReference type="Pfam" id="PF00425">
    <property type="entry name" value="Chorismate_bind"/>
    <property type="match status" value="1"/>
</dbReference>
<dbReference type="Proteomes" id="UP001350748">
    <property type="component" value="Unassembled WGS sequence"/>
</dbReference>
<dbReference type="EMBL" id="JAZHYN010000001">
    <property type="protein sequence ID" value="MEF3365036.1"/>
    <property type="molecule type" value="Genomic_DNA"/>
</dbReference>
<evidence type="ECO:0000256" key="5">
    <source>
        <dbReference type="ARBA" id="ARBA00041564"/>
    </source>
</evidence>
<dbReference type="InterPro" id="IPR015890">
    <property type="entry name" value="Chorismate_C"/>
</dbReference>
<evidence type="ECO:0000256" key="3">
    <source>
        <dbReference type="ARBA" id="ARBA00012824"/>
    </source>
</evidence>
<dbReference type="RefSeq" id="WP_332079933.1">
    <property type="nucleotide sequence ID" value="NZ_JAZHYN010000001.1"/>
</dbReference>
<dbReference type="Gene3D" id="3.60.120.10">
    <property type="entry name" value="Anthranilate synthase"/>
    <property type="match status" value="1"/>
</dbReference>
<proteinExistence type="inferred from homology"/>
<protein>
    <recommendedName>
        <fullName evidence="3">isochorismate synthase</fullName>
        <ecNumber evidence="3">5.4.4.2</ecNumber>
    </recommendedName>
    <alternativeName>
        <fullName evidence="5">Isochorismate mutase</fullName>
    </alternativeName>
</protein>
<dbReference type="PANTHER" id="PTHR42839:SF2">
    <property type="entry name" value="ISOCHORISMATE SYNTHASE ENTC"/>
    <property type="match status" value="1"/>
</dbReference>
<dbReference type="PANTHER" id="PTHR42839">
    <property type="entry name" value="ISOCHORISMATE SYNTHASE ENTC"/>
    <property type="match status" value="1"/>
</dbReference>
<accession>A0ABU7XEW6</accession>
<reference evidence="7 8" key="1">
    <citation type="submission" date="2024-02" db="EMBL/GenBank/DDBJ databases">
        <authorList>
            <person name="Grouzdev D."/>
        </authorList>
    </citation>
    <scope>NUCLEOTIDE SEQUENCE [LARGE SCALE GENOMIC DNA]</scope>
    <source>
        <strain evidence="7 8">9N</strain>
    </source>
</reference>
<dbReference type="EC" id="5.4.4.2" evidence="3"/>
<gene>
    <name evidence="7" type="ORF">V3H18_00655</name>
</gene>
<evidence type="ECO:0000313" key="7">
    <source>
        <dbReference type="EMBL" id="MEF3365036.1"/>
    </source>
</evidence>
<evidence type="ECO:0000313" key="8">
    <source>
        <dbReference type="Proteomes" id="UP001350748"/>
    </source>
</evidence>
<evidence type="ECO:0000256" key="1">
    <source>
        <dbReference type="ARBA" id="ARBA00000799"/>
    </source>
</evidence>
<organism evidence="7 8">
    <name type="scientific">Methylocystis borbori</name>
    <dbReference type="NCBI Taxonomy" id="3118750"/>
    <lineage>
        <taxon>Bacteria</taxon>
        <taxon>Pseudomonadati</taxon>
        <taxon>Pseudomonadota</taxon>
        <taxon>Alphaproteobacteria</taxon>
        <taxon>Hyphomicrobiales</taxon>
        <taxon>Methylocystaceae</taxon>
        <taxon>Methylocystis</taxon>
    </lineage>
</organism>
<dbReference type="SUPFAM" id="SSF56322">
    <property type="entry name" value="ADC synthase"/>
    <property type="match status" value="1"/>
</dbReference>
<name>A0ABU7XEW6_9HYPH</name>